<keyword evidence="1" id="KW-0378">Hydrolase</keyword>
<dbReference type="EMBL" id="JAHFVK010000002">
    <property type="protein sequence ID" value="MBT2135095.1"/>
    <property type="molecule type" value="Genomic_DNA"/>
</dbReference>
<organism evidence="1 2">
    <name type="scientific">Croceibacterium selenioxidans</name>
    <dbReference type="NCBI Taxonomy" id="2838833"/>
    <lineage>
        <taxon>Bacteria</taxon>
        <taxon>Pseudomonadati</taxon>
        <taxon>Pseudomonadota</taxon>
        <taxon>Alphaproteobacteria</taxon>
        <taxon>Sphingomonadales</taxon>
        <taxon>Erythrobacteraceae</taxon>
        <taxon>Croceibacterium</taxon>
    </lineage>
</organism>
<gene>
    <name evidence="1" type="ORF">KK137_12220</name>
</gene>
<accession>A0ABS5W5Q9</accession>
<protein>
    <submittedName>
        <fullName evidence="1">HAD family hydrolase</fullName>
    </submittedName>
</protein>
<dbReference type="InterPro" id="IPR036412">
    <property type="entry name" value="HAD-like_sf"/>
</dbReference>
<sequence length="209" mass="23560">MTRPLVVTDCDEVLLHMVRHFRDWLGEDHGIDFRLEGDPFVQSMKRKESGDLVAEDDVWRLLQGFFDTEFDRQTEIEGAAAAMAELKREADVVVLTNLLDKYRDGRAQQLLTHGIELPVFTNQGPKGEALRRIVEQYGADRVVFIDDIAKHHESAAGLLPHVSRLHFCGEPAVAPHIPCALQSGHAHARLDTWAEALPWVLETLHGTRS</sequence>
<dbReference type="RefSeq" id="WP_214536690.1">
    <property type="nucleotide sequence ID" value="NZ_JAHFVK010000002.1"/>
</dbReference>
<evidence type="ECO:0000313" key="2">
    <source>
        <dbReference type="Proteomes" id="UP000811255"/>
    </source>
</evidence>
<keyword evidence="2" id="KW-1185">Reference proteome</keyword>
<reference evidence="1 2" key="1">
    <citation type="submission" date="2021-05" db="EMBL/GenBank/DDBJ databases">
        <title>Croceibacterium sp. LX-88 genome sequence.</title>
        <authorList>
            <person name="Luo X."/>
        </authorList>
    </citation>
    <scope>NUCLEOTIDE SEQUENCE [LARGE SCALE GENOMIC DNA]</scope>
    <source>
        <strain evidence="1 2">LX-88</strain>
    </source>
</reference>
<dbReference type="SUPFAM" id="SSF56784">
    <property type="entry name" value="HAD-like"/>
    <property type="match status" value="1"/>
</dbReference>
<dbReference type="Proteomes" id="UP000811255">
    <property type="component" value="Unassembled WGS sequence"/>
</dbReference>
<name>A0ABS5W5Q9_9SPHN</name>
<comment type="caution">
    <text evidence="1">The sequence shown here is derived from an EMBL/GenBank/DDBJ whole genome shotgun (WGS) entry which is preliminary data.</text>
</comment>
<dbReference type="GO" id="GO:0016787">
    <property type="term" value="F:hydrolase activity"/>
    <property type="evidence" value="ECO:0007669"/>
    <property type="project" value="UniProtKB-KW"/>
</dbReference>
<evidence type="ECO:0000313" key="1">
    <source>
        <dbReference type="EMBL" id="MBT2135095.1"/>
    </source>
</evidence>
<proteinExistence type="predicted"/>